<evidence type="ECO:0000259" key="5">
    <source>
        <dbReference type="Pfam" id="PF01420"/>
    </source>
</evidence>
<dbReference type="Pfam" id="PF01420">
    <property type="entry name" value="Methylase_S"/>
    <property type="match status" value="1"/>
</dbReference>
<dbReference type="KEGG" id="pste:PSTEL_07960"/>
<proteinExistence type="inferred from homology"/>
<feature type="coiled-coil region" evidence="4">
    <location>
        <begin position="176"/>
        <end position="207"/>
    </location>
</feature>
<evidence type="ECO:0000256" key="1">
    <source>
        <dbReference type="ARBA" id="ARBA00010923"/>
    </source>
</evidence>
<dbReference type="SUPFAM" id="SSF116734">
    <property type="entry name" value="DNA methylase specificity domain"/>
    <property type="match status" value="1"/>
</dbReference>
<dbReference type="PANTHER" id="PTHR30408:SF12">
    <property type="entry name" value="TYPE I RESTRICTION ENZYME MJAVIII SPECIFICITY SUBUNIT"/>
    <property type="match status" value="1"/>
</dbReference>
<dbReference type="GO" id="GO:0009307">
    <property type="term" value="P:DNA restriction-modification system"/>
    <property type="evidence" value="ECO:0007669"/>
    <property type="project" value="UniProtKB-KW"/>
</dbReference>
<gene>
    <name evidence="6" type="ORF">PSTEL_07960</name>
</gene>
<feature type="domain" description="Type I restriction modification DNA specificity" evidence="5">
    <location>
        <begin position="10"/>
        <end position="195"/>
    </location>
</feature>
<sequence length="221" mass="25452">MFGNPVTNPMGWEVQKLKSLSTKILSGNTPKGGSQVYVDKGIIFFRSQNIWKNRIELDDVAYIDEQTHWKMSQTSVKNRDILITKTGRINTENSSLGRAALFLGEDDSANINGHVYLVRLKKGFIHEFVLYILITDEYRDYIREVCVGGIDKRQINKEHLEEFPIIMPPIDLQQRFADYVRQIDKLKSKMQQELKDLESNFQALLQKAFKGELKVKDGVAV</sequence>
<evidence type="ECO:0000313" key="7">
    <source>
        <dbReference type="Proteomes" id="UP000029507"/>
    </source>
</evidence>
<dbReference type="InterPro" id="IPR052021">
    <property type="entry name" value="Type-I_RS_S_subunit"/>
</dbReference>
<protein>
    <submittedName>
        <fullName evidence="6">Restriction modification system DNA specificity subunit</fullName>
    </submittedName>
</protein>
<dbReference type="PANTHER" id="PTHR30408">
    <property type="entry name" value="TYPE-1 RESTRICTION ENZYME ECOKI SPECIFICITY PROTEIN"/>
    <property type="match status" value="1"/>
</dbReference>
<dbReference type="AlphaFoldDB" id="A0A089LSH1"/>
<keyword evidence="7" id="KW-1185">Reference proteome</keyword>
<dbReference type="STRING" id="169760.PSTEL_07960"/>
<accession>A0A089LSH1</accession>
<evidence type="ECO:0000313" key="6">
    <source>
        <dbReference type="EMBL" id="AIQ63045.1"/>
    </source>
</evidence>
<evidence type="ECO:0000256" key="3">
    <source>
        <dbReference type="ARBA" id="ARBA00023125"/>
    </source>
</evidence>
<keyword evidence="4" id="KW-0175">Coiled coil</keyword>
<reference evidence="6 7" key="1">
    <citation type="submission" date="2014-08" db="EMBL/GenBank/DDBJ databases">
        <title>Comparative genomics of the Paenibacillus odorifer group.</title>
        <authorList>
            <person name="den Bakker H.C."/>
            <person name="Tsai Y.-C."/>
            <person name="Martin N."/>
            <person name="Korlach J."/>
            <person name="Wiedmann M."/>
        </authorList>
    </citation>
    <scope>NUCLEOTIDE SEQUENCE [LARGE SCALE GENOMIC DNA]</scope>
    <source>
        <strain evidence="6 7">DSM 14472</strain>
    </source>
</reference>
<dbReference type="InterPro" id="IPR044946">
    <property type="entry name" value="Restrct_endonuc_typeI_TRD_sf"/>
</dbReference>
<comment type="similarity">
    <text evidence="1">Belongs to the type-I restriction system S methylase family.</text>
</comment>
<evidence type="ECO:0000256" key="4">
    <source>
        <dbReference type="SAM" id="Coils"/>
    </source>
</evidence>
<keyword evidence="3" id="KW-0238">DNA-binding</keyword>
<evidence type="ECO:0000256" key="2">
    <source>
        <dbReference type="ARBA" id="ARBA00022747"/>
    </source>
</evidence>
<dbReference type="HOGENOM" id="CLU_021095_7_0_9"/>
<dbReference type="InterPro" id="IPR000055">
    <property type="entry name" value="Restrct_endonuc_typeI_TRD"/>
</dbReference>
<name>A0A089LSH1_9BACL</name>
<organism evidence="6 7">
    <name type="scientific">Paenibacillus stellifer</name>
    <dbReference type="NCBI Taxonomy" id="169760"/>
    <lineage>
        <taxon>Bacteria</taxon>
        <taxon>Bacillati</taxon>
        <taxon>Bacillota</taxon>
        <taxon>Bacilli</taxon>
        <taxon>Bacillales</taxon>
        <taxon>Paenibacillaceae</taxon>
        <taxon>Paenibacillus</taxon>
    </lineage>
</organism>
<dbReference type="EMBL" id="CP009286">
    <property type="protein sequence ID" value="AIQ63045.1"/>
    <property type="molecule type" value="Genomic_DNA"/>
</dbReference>
<keyword evidence="2" id="KW-0680">Restriction system</keyword>
<dbReference type="Proteomes" id="UP000029507">
    <property type="component" value="Chromosome"/>
</dbReference>
<dbReference type="Gene3D" id="3.90.220.20">
    <property type="entry name" value="DNA methylase specificity domains"/>
    <property type="match status" value="1"/>
</dbReference>
<dbReference type="GO" id="GO:0003677">
    <property type="term" value="F:DNA binding"/>
    <property type="evidence" value="ECO:0007669"/>
    <property type="project" value="UniProtKB-KW"/>
</dbReference>